<name>A0ABZ3IK74_9FIRM</name>
<dbReference type="InterPro" id="IPR005268">
    <property type="entry name" value="CHP00725"/>
</dbReference>
<sequence>MIRIGVIGQSGEIPEETCVLAEEIGKEIALRGAILITGGTSGVMGAVSRGAKQANGLVVGILPGDNVEVANDYIDIPISTGLSFDYRSLILVHSSDVIIMIAGGNGTLGELSAAYLNRKPVIIVEASGGWASRVRGMAYEGSYLDERKWVKLDYANTATEALDIAMSRICDRRTNEI</sequence>
<dbReference type="SUPFAM" id="SSF102405">
    <property type="entry name" value="MCP/YpsA-like"/>
    <property type="match status" value="1"/>
</dbReference>
<dbReference type="EMBL" id="CP155573">
    <property type="protein sequence ID" value="XFO66086.1"/>
    <property type="molecule type" value="Genomic_DNA"/>
</dbReference>
<evidence type="ECO:0008006" key="3">
    <source>
        <dbReference type="Google" id="ProtNLM"/>
    </source>
</evidence>
<keyword evidence="2" id="KW-1185">Reference proteome</keyword>
<reference evidence="1" key="1">
    <citation type="submission" date="2024-05" db="EMBL/GenBank/DDBJ databases">
        <title>Isolation and characterization of Sporomusa carbonis sp. nov., a carboxydotrophic hydrogenogen in the genus of Sporomusa isolated from a charcoal burning pile.</title>
        <authorList>
            <person name="Boeer T."/>
            <person name="Rosenbaum F."/>
            <person name="Eysell L."/>
            <person name="Mueller V."/>
            <person name="Daniel R."/>
            <person name="Poehlein A."/>
        </authorList>
    </citation>
    <scope>NUCLEOTIDE SEQUENCE [LARGE SCALE GENOMIC DNA]</scope>
    <source>
        <strain evidence="1">DSM 10669</strain>
    </source>
</reference>
<dbReference type="PANTHER" id="PTHR43393:SF3">
    <property type="entry name" value="LYSINE DECARBOXYLASE-LIKE PROTEIN"/>
    <property type="match status" value="1"/>
</dbReference>
<proteinExistence type="predicted"/>
<accession>A0ABZ3IK74</accession>
<gene>
    <name evidence="1" type="ORF">SPSIL_022360</name>
</gene>
<organism evidence="1 2">
    <name type="scientific">Sporomusa silvacetica DSM 10669</name>
    <dbReference type="NCBI Taxonomy" id="1123289"/>
    <lineage>
        <taxon>Bacteria</taxon>
        <taxon>Bacillati</taxon>
        <taxon>Bacillota</taxon>
        <taxon>Negativicutes</taxon>
        <taxon>Selenomonadales</taxon>
        <taxon>Sporomusaceae</taxon>
        <taxon>Sporomusa</taxon>
    </lineage>
</organism>
<dbReference type="PANTHER" id="PTHR43393">
    <property type="entry name" value="CYTOKININ RIBOSIDE 5'-MONOPHOSPHATE PHOSPHORIBOHYDROLASE"/>
    <property type="match status" value="1"/>
</dbReference>
<dbReference type="Gene3D" id="3.40.50.450">
    <property type="match status" value="1"/>
</dbReference>
<protein>
    <recommendedName>
        <fullName evidence="3">TIGR00725 family protein</fullName>
    </recommendedName>
</protein>
<dbReference type="InterPro" id="IPR052341">
    <property type="entry name" value="LOG_family_nucleotidases"/>
</dbReference>
<dbReference type="RefSeq" id="WP_094605480.1">
    <property type="nucleotide sequence ID" value="NZ_CP155573.1"/>
</dbReference>
<evidence type="ECO:0000313" key="2">
    <source>
        <dbReference type="Proteomes" id="UP000216752"/>
    </source>
</evidence>
<dbReference type="InterPro" id="IPR041164">
    <property type="entry name" value="LDcluster4"/>
</dbReference>
<dbReference type="NCBIfam" id="TIGR00725">
    <property type="entry name" value="TIGR00725 family protein"/>
    <property type="match status" value="1"/>
</dbReference>
<evidence type="ECO:0000313" key="1">
    <source>
        <dbReference type="EMBL" id="XFO66086.1"/>
    </source>
</evidence>
<dbReference type="Pfam" id="PF18306">
    <property type="entry name" value="LDcluster4"/>
    <property type="match status" value="1"/>
</dbReference>
<dbReference type="Proteomes" id="UP000216752">
    <property type="component" value="Chromosome"/>
</dbReference>